<reference evidence="1" key="2">
    <citation type="submission" date="2020-09" db="EMBL/GenBank/DDBJ databases">
        <authorList>
            <person name="Sun Q."/>
            <person name="Zhou Y."/>
        </authorList>
    </citation>
    <scope>NUCLEOTIDE SEQUENCE</scope>
    <source>
        <strain evidence="1">CGMCC 1.3617</strain>
    </source>
</reference>
<dbReference type="AlphaFoldDB" id="A0A917NTY1"/>
<dbReference type="RefSeq" id="WP_188969715.1">
    <property type="nucleotide sequence ID" value="NZ_BMKW01000009.1"/>
</dbReference>
<dbReference type="InterPro" id="IPR032710">
    <property type="entry name" value="NTF2-like_dom_sf"/>
</dbReference>
<proteinExistence type="predicted"/>
<dbReference type="Proteomes" id="UP000661507">
    <property type="component" value="Unassembled WGS sequence"/>
</dbReference>
<sequence length="128" mass="14713">MSETDIAAARAAMDGFMEAFSAEDAEAIRTRWCHFPHVRFHSGKVTVFERPEDFSSIVFNRQGQAREWARSAWDYVELVDAGPSKVHFRVQFSRFRPDGSLIGSYKSFYIVTLKDGRWAIQGRSSWAE</sequence>
<dbReference type="SUPFAM" id="SSF54427">
    <property type="entry name" value="NTF2-like"/>
    <property type="match status" value="1"/>
</dbReference>
<accession>A0A917NTY1</accession>
<dbReference type="EMBL" id="BMKW01000009">
    <property type="protein sequence ID" value="GGJ27844.1"/>
    <property type="molecule type" value="Genomic_DNA"/>
</dbReference>
<keyword evidence="2" id="KW-1185">Reference proteome</keyword>
<gene>
    <name evidence="1" type="ORF">GCM10011320_38910</name>
</gene>
<evidence type="ECO:0000313" key="2">
    <source>
        <dbReference type="Proteomes" id="UP000661507"/>
    </source>
</evidence>
<reference evidence="1" key="1">
    <citation type="journal article" date="2014" name="Int. J. Syst. Evol. Microbiol.">
        <title>Complete genome sequence of Corynebacterium casei LMG S-19264T (=DSM 44701T), isolated from a smear-ripened cheese.</title>
        <authorList>
            <consortium name="US DOE Joint Genome Institute (JGI-PGF)"/>
            <person name="Walter F."/>
            <person name="Albersmeier A."/>
            <person name="Kalinowski J."/>
            <person name="Ruckert C."/>
        </authorList>
    </citation>
    <scope>NUCLEOTIDE SEQUENCE</scope>
    <source>
        <strain evidence="1">CGMCC 1.3617</strain>
    </source>
</reference>
<protein>
    <submittedName>
        <fullName evidence="1">Uncharacterized protein</fullName>
    </submittedName>
</protein>
<organism evidence="1 2">
    <name type="scientific">Neoroseomonas lacus</name>
    <dbReference type="NCBI Taxonomy" id="287609"/>
    <lineage>
        <taxon>Bacteria</taxon>
        <taxon>Pseudomonadati</taxon>
        <taxon>Pseudomonadota</taxon>
        <taxon>Alphaproteobacteria</taxon>
        <taxon>Acetobacterales</taxon>
        <taxon>Acetobacteraceae</taxon>
        <taxon>Neoroseomonas</taxon>
    </lineage>
</organism>
<comment type="caution">
    <text evidence="1">The sequence shown here is derived from an EMBL/GenBank/DDBJ whole genome shotgun (WGS) entry which is preliminary data.</text>
</comment>
<name>A0A917NTY1_9PROT</name>
<evidence type="ECO:0000313" key="1">
    <source>
        <dbReference type="EMBL" id="GGJ27844.1"/>
    </source>
</evidence>